<reference evidence="1" key="2">
    <citation type="journal article" date="2015" name="Fish Shellfish Immunol.">
        <title>Early steps in the European eel (Anguilla anguilla)-Vibrio vulnificus interaction in the gills: Role of the RtxA13 toxin.</title>
        <authorList>
            <person name="Callol A."/>
            <person name="Pajuelo D."/>
            <person name="Ebbesson L."/>
            <person name="Teles M."/>
            <person name="MacKenzie S."/>
            <person name="Amaro C."/>
        </authorList>
    </citation>
    <scope>NUCLEOTIDE SEQUENCE</scope>
</reference>
<evidence type="ECO:0000313" key="1">
    <source>
        <dbReference type="EMBL" id="JAH28653.1"/>
    </source>
</evidence>
<dbReference type="AlphaFoldDB" id="A0A0E9RJX8"/>
<proteinExistence type="predicted"/>
<protein>
    <submittedName>
        <fullName evidence="1">Uncharacterized protein</fullName>
    </submittedName>
</protein>
<accession>A0A0E9RJX8</accession>
<dbReference type="EMBL" id="GBXM01079924">
    <property type="protein sequence ID" value="JAH28653.1"/>
    <property type="molecule type" value="Transcribed_RNA"/>
</dbReference>
<name>A0A0E9RJX8_ANGAN</name>
<organism evidence="1">
    <name type="scientific">Anguilla anguilla</name>
    <name type="common">European freshwater eel</name>
    <name type="synonym">Muraena anguilla</name>
    <dbReference type="NCBI Taxonomy" id="7936"/>
    <lineage>
        <taxon>Eukaryota</taxon>
        <taxon>Metazoa</taxon>
        <taxon>Chordata</taxon>
        <taxon>Craniata</taxon>
        <taxon>Vertebrata</taxon>
        <taxon>Euteleostomi</taxon>
        <taxon>Actinopterygii</taxon>
        <taxon>Neopterygii</taxon>
        <taxon>Teleostei</taxon>
        <taxon>Anguilliformes</taxon>
        <taxon>Anguillidae</taxon>
        <taxon>Anguilla</taxon>
    </lineage>
</organism>
<reference evidence="1" key="1">
    <citation type="submission" date="2014-11" db="EMBL/GenBank/DDBJ databases">
        <authorList>
            <person name="Amaro Gonzalez C."/>
        </authorList>
    </citation>
    <scope>NUCLEOTIDE SEQUENCE</scope>
</reference>
<sequence length="36" mass="4075">MLQGYWVLGPLLRAISSLYTRSVSCVRILCFKTSLV</sequence>